<dbReference type="EMBL" id="LAZR01003246">
    <property type="protein sequence ID" value="KKN20396.1"/>
    <property type="molecule type" value="Genomic_DNA"/>
</dbReference>
<sequence length="44" mass="5419">MNIRLQHVLKDSRKYTYLRNDNKMHFCIENKHIIELEILVSSKF</sequence>
<reference evidence="1" key="1">
    <citation type="journal article" date="2015" name="Nature">
        <title>Complex archaea that bridge the gap between prokaryotes and eukaryotes.</title>
        <authorList>
            <person name="Spang A."/>
            <person name="Saw J.H."/>
            <person name="Jorgensen S.L."/>
            <person name="Zaremba-Niedzwiedzka K."/>
            <person name="Martijn J."/>
            <person name="Lind A.E."/>
            <person name="van Eijk R."/>
            <person name="Schleper C."/>
            <person name="Guy L."/>
            <person name="Ettema T.J."/>
        </authorList>
    </citation>
    <scope>NUCLEOTIDE SEQUENCE</scope>
</reference>
<comment type="caution">
    <text evidence="1">The sequence shown here is derived from an EMBL/GenBank/DDBJ whole genome shotgun (WGS) entry which is preliminary data.</text>
</comment>
<dbReference type="AlphaFoldDB" id="A0A0F9R535"/>
<gene>
    <name evidence="1" type="ORF">LCGC14_0936010</name>
</gene>
<name>A0A0F9R535_9ZZZZ</name>
<proteinExistence type="predicted"/>
<organism evidence="1">
    <name type="scientific">marine sediment metagenome</name>
    <dbReference type="NCBI Taxonomy" id="412755"/>
    <lineage>
        <taxon>unclassified sequences</taxon>
        <taxon>metagenomes</taxon>
        <taxon>ecological metagenomes</taxon>
    </lineage>
</organism>
<evidence type="ECO:0000313" key="1">
    <source>
        <dbReference type="EMBL" id="KKN20396.1"/>
    </source>
</evidence>
<accession>A0A0F9R535</accession>
<protein>
    <submittedName>
        <fullName evidence="1">Uncharacterized protein</fullName>
    </submittedName>
</protein>